<dbReference type="EMBL" id="FBYC01000004">
    <property type="protein sequence ID" value="CUX80177.1"/>
    <property type="molecule type" value="Genomic_DNA"/>
</dbReference>
<reference evidence="4 5" key="1">
    <citation type="submission" date="2015-09" db="EMBL/GenBank/DDBJ databases">
        <title>Identification and resolution of microdiversity through metagenomic sequencing of parallel consortia.</title>
        <authorList>
            <person name="Nelson W.C."/>
            <person name="Romine M.F."/>
            <person name="Lindemann S.R."/>
        </authorList>
    </citation>
    <scope>NUCLEOTIDE SEQUENCE [LARGE SCALE GENOMIC DNA]</scope>
    <source>
        <strain evidence="4">HL-91</strain>
    </source>
</reference>
<dbReference type="SUPFAM" id="SSF52402">
    <property type="entry name" value="Adenine nucleotide alpha hydrolases-like"/>
    <property type="match status" value="1"/>
</dbReference>
<accession>A0A0P7WPH1</accession>
<dbReference type="Proteomes" id="UP000182045">
    <property type="component" value="Unassembled WGS sequence"/>
</dbReference>
<evidence type="ECO:0000313" key="3">
    <source>
        <dbReference type="EMBL" id="CUX80177.1"/>
    </source>
</evidence>
<feature type="domain" description="UspA" evidence="2">
    <location>
        <begin position="1"/>
        <end position="140"/>
    </location>
</feature>
<name>A0A0P7WPH1_9RHOB</name>
<dbReference type="Proteomes" id="UP000050413">
    <property type="component" value="Unassembled WGS sequence"/>
</dbReference>
<dbReference type="InterPro" id="IPR006016">
    <property type="entry name" value="UspA"/>
</dbReference>
<evidence type="ECO:0000256" key="1">
    <source>
        <dbReference type="ARBA" id="ARBA00008791"/>
    </source>
</evidence>
<sequence>MATKILLPIDLSSPASWVKPMAEAQKMLVGGGALHVVSVLPDFGMSMVGTFFKAGFEQTALHQFGEALRKWVAQNVPGSIDVHPHVLHGNIYDEILRAADELDVDVIVMAAHRPEASDYLLGPNVARVVRHAKQSVYVVRD</sequence>
<dbReference type="AlphaFoldDB" id="A0A0P7WPH1"/>
<dbReference type="CDD" id="cd00293">
    <property type="entry name" value="USP-like"/>
    <property type="match status" value="1"/>
</dbReference>
<reference evidence="3 6" key="2">
    <citation type="submission" date="2016-01" db="EMBL/GenBank/DDBJ databases">
        <authorList>
            <person name="Varghese N."/>
        </authorList>
    </citation>
    <scope>NUCLEOTIDE SEQUENCE [LARGE SCALE GENOMIC DNA]</scope>
    <source>
        <strain evidence="3 6">HL-91</strain>
    </source>
</reference>
<comment type="caution">
    <text evidence="4">The sequence shown here is derived from an EMBL/GenBank/DDBJ whole genome shotgun (WGS) entry which is preliminary data.</text>
</comment>
<evidence type="ECO:0000313" key="4">
    <source>
        <dbReference type="EMBL" id="KPP92750.1"/>
    </source>
</evidence>
<dbReference type="InterPro" id="IPR014729">
    <property type="entry name" value="Rossmann-like_a/b/a_fold"/>
</dbReference>
<comment type="similarity">
    <text evidence="1">Belongs to the universal stress protein A family.</text>
</comment>
<dbReference type="RefSeq" id="WP_072245227.1">
    <property type="nucleotide sequence ID" value="NZ_FBYC01000004.1"/>
</dbReference>
<evidence type="ECO:0000313" key="6">
    <source>
        <dbReference type="Proteomes" id="UP000182045"/>
    </source>
</evidence>
<keyword evidence="6" id="KW-1185">Reference proteome</keyword>
<dbReference type="Gene3D" id="3.40.50.620">
    <property type="entry name" value="HUPs"/>
    <property type="match status" value="1"/>
</dbReference>
<dbReference type="InterPro" id="IPR006015">
    <property type="entry name" value="Universal_stress_UspA"/>
</dbReference>
<gene>
    <name evidence="3" type="ORF">Ga0058931_0884</name>
    <name evidence="4" type="ORF">HLUCCA05_10165</name>
</gene>
<dbReference type="OrthoDB" id="9792500at2"/>
<evidence type="ECO:0000313" key="5">
    <source>
        <dbReference type="Proteomes" id="UP000050413"/>
    </source>
</evidence>
<proteinExistence type="inferred from homology"/>
<dbReference type="Pfam" id="PF00582">
    <property type="entry name" value="Usp"/>
    <property type="match status" value="1"/>
</dbReference>
<dbReference type="PRINTS" id="PR01438">
    <property type="entry name" value="UNVRSLSTRESS"/>
</dbReference>
<protein>
    <submittedName>
        <fullName evidence="3">Nucleotide-binding universal stress protein, UspA family</fullName>
    </submittedName>
    <submittedName>
        <fullName evidence="4">Universal stress protein family protein</fullName>
    </submittedName>
</protein>
<dbReference type="STRING" id="1666912.Ga0058931_0884"/>
<organism evidence="4 5">
    <name type="scientific">Roseibaca calidilacus</name>
    <dbReference type="NCBI Taxonomy" id="1666912"/>
    <lineage>
        <taxon>Bacteria</taxon>
        <taxon>Pseudomonadati</taxon>
        <taxon>Pseudomonadota</taxon>
        <taxon>Alphaproteobacteria</taxon>
        <taxon>Rhodobacterales</taxon>
        <taxon>Paracoccaceae</taxon>
        <taxon>Roseinatronobacter</taxon>
    </lineage>
</organism>
<dbReference type="EMBL" id="LJSG01000011">
    <property type="protein sequence ID" value="KPP92750.1"/>
    <property type="molecule type" value="Genomic_DNA"/>
</dbReference>
<dbReference type="PANTHER" id="PTHR46268">
    <property type="entry name" value="STRESS RESPONSE PROTEIN NHAX"/>
    <property type="match status" value="1"/>
</dbReference>
<evidence type="ECO:0000259" key="2">
    <source>
        <dbReference type="Pfam" id="PF00582"/>
    </source>
</evidence>
<dbReference type="PANTHER" id="PTHR46268:SF6">
    <property type="entry name" value="UNIVERSAL STRESS PROTEIN UP12"/>
    <property type="match status" value="1"/>
</dbReference>
<dbReference type="PATRIC" id="fig|1666912.4.peg.2214"/>